<name>A0A8H5B1U6_9AGAR</name>
<accession>A0A8H5B1U6</accession>
<dbReference type="EMBL" id="JAACJJ010000043">
    <property type="protein sequence ID" value="KAF5315003.1"/>
    <property type="molecule type" value="Genomic_DNA"/>
</dbReference>
<organism evidence="1 2">
    <name type="scientific">Psilocybe cf. subviscida</name>
    <dbReference type="NCBI Taxonomy" id="2480587"/>
    <lineage>
        <taxon>Eukaryota</taxon>
        <taxon>Fungi</taxon>
        <taxon>Dikarya</taxon>
        <taxon>Basidiomycota</taxon>
        <taxon>Agaricomycotina</taxon>
        <taxon>Agaricomycetes</taxon>
        <taxon>Agaricomycetidae</taxon>
        <taxon>Agaricales</taxon>
        <taxon>Agaricineae</taxon>
        <taxon>Strophariaceae</taxon>
        <taxon>Psilocybe</taxon>
    </lineage>
</organism>
<keyword evidence="2" id="KW-1185">Reference proteome</keyword>
<dbReference type="AlphaFoldDB" id="A0A8H5B1U6"/>
<gene>
    <name evidence="1" type="ORF">D9619_007106</name>
</gene>
<evidence type="ECO:0000313" key="1">
    <source>
        <dbReference type="EMBL" id="KAF5315003.1"/>
    </source>
</evidence>
<protein>
    <submittedName>
        <fullName evidence="1">Uncharacterized protein</fullName>
    </submittedName>
</protein>
<reference evidence="1 2" key="1">
    <citation type="journal article" date="2020" name="ISME J.">
        <title>Uncovering the hidden diversity of litter-decomposition mechanisms in mushroom-forming fungi.</title>
        <authorList>
            <person name="Floudas D."/>
            <person name="Bentzer J."/>
            <person name="Ahren D."/>
            <person name="Johansson T."/>
            <person name="Persson P."/>
            <person name="Tunlid A."/>
        </authorList>
    </citation>
    <scope>NUCLEOTIDE SEQUENCE [LARGE SCALE GENOMIC DNA]</scope>
    <source>
        <strain evidence="1 2">CBS 101986</strain>
    </source>
</reference>
<sequence length="112" mass="12729">MPAPLFFGVLDNKLAANHAQSLKEMSTKGGAWRRGPVSYDQYHPQAYFPSRSIRVVQQPALFHITLVAHSRLPSLCFPGTRFHSPPPDPVRLSQRWSRHHPVPLFEQCQLCS</sequence>
<proteinExistence type="predicted"/>
<evidence type="ECO:0000313" key="2">
    <source>
        <dbReference type="Proteomes" id="UP000567179"/>
    </source>
</evidence>
<dbReference type="Proteomes" id="UP000567179">
    <property type="component" value="Unassembled WGS sequence"/>
</dbReference>
<comment type="caution">
    <text evidence="1">The sequence shown here is derived from an EMBL/GenBank/DDBJ whole genome shotgun (WGS) entry which is preliminary data.</text>
</comment>